<evidence type="ECO:0000313" key="2">
    <source>
        <dbReference type="EMBL" id="CAH0110159.1"/>
    </source>
</evidence>
<evidence type="ECO:0000313" key="3">
    <source>
        <dbReference type="Proteomes" id="UP000789390"/>
    </source>
</evidence>
<feature type="compositionally biased region" description="Polar residues" evidence="1">
    <location>
        <begin position="87"/>
        <end position="100"/>
    </location>
</feature>
<protein>
    <submittedName>
        <fullName evidence="2">Uncharacterized protein</fullName>
    </submittedName>
</protein>
<comment type="caution">
    <text evidence="2">The sequence shown here is derived from an EMBL/GenBank/DDBJ whole genome shotgun (WGS) entry which is preliminary data.</text>
</comment>
<dbReference type="OrthoDB" id="7464898at2759"/>
<name>A0A8J2S2K6_9CRUS</name>
<proteinExistence type="predicted"/>
<sequence>MQVLKNSRIMLINAEFKTSACCILILSIIVANSASGAALEGQVDDRSTNEEHQDWRQPFPTVKRAVALLNKLVMVANRANNNKKQRYQQPNPLTKHSSQSESLNEIIQHREDEQLLLKNLAENVDDDHPVHPKAIALPRMGFERRGQTSQRVFWRCYFNAVSCFR</sequence>
<keyword evidence="3" id="KW-1185">Reference proteome</keyword>
<evidence type="ECO:0000256" key="1">
    <source>
        <dbReference type="SAM" id="MobiDB-lite"/>
    </source>
</evidence>
<reference evidence="2" key="1">
    <citation type="submission" date="2021-11" db="EMBL/GenBank/DDBJ databases">
        <authorList>
            <person name="Schell T."/>
        </authorList>
    </citation>
    <scope>NUCLEOTIDE SEQUENCE</scope>
    <source>
        <strain evidence="2">M5</strain>
    </source>
</reference>
<dbReference type="AlphaFoldDB" id="A0A8J2S2K6"/>
<dbReference type="EMBL" id="CAKKLH010000300">
    <property type="protein sequence ID" value="CAH0110159.1"/>
    <property type="molecule type" value="Genomic_DNA"/>
</dbReference>
<gene>
    <name evidence="2" type="ORF">DGAL_LOCUS13659</name>
</gene>
<feature type="region of interest" description="Disordered" evidence="1">
    <location>
        <begin position="80"/>
        <end position="100"/>
    </location>
</feature>
<dbReference type="Proteomes" id="UP000789390">
    <property type="component" value="Unassembled WGS sequence"/>
</dbReference>
<organism evidence="2 3">
    <name type="scientific">Daphnia galeata</name>
    <dbReference type="NCBI Taxonomy" id="27404"/>
    <lineage>
        <taxon>Eukaryota</taxon>
        <taxon>Metazoa</taxon>
        <taxon>Ecdysozoa</taxon>
        <taxon>Arthropoda</taxon>
        <taxon>Crustacea</taxon>
        <taxon>Branchiopoda</taxon>
        <taxon>Diplostraca</taxon>
        <taxon>Cladocera</taxon>
        <taxon>Anomopoda</taxon>
        <taxon>Daphniidae</taxon>
        <taxon>Daphnia</taxon>
    </lineage>
</organism>
<accession>A0A8J2S2K6</accession>